<dbReference type="PANTHER" id="PTHR24170:SF1">
    <property type="entry name" value="DOMAIN PROTEIN, PUTATIVE (AFU_ORTHOLOGUE AFUA_1G09870)-RELATED"/>
    <property type="match status" value="1"/>
</dbReference>
<dbReference type="Gene3D" id="1.20.1050.80">
    <property type="entry name" value="VPS9 domain"/>
    <property type="match status" value="1"/>
</dbReference>
<dbReference type="GO" id="GO:0097422">
    <property type="term" value="C:tubular endosome"/>
    <property type="evidence" value="ECO:0007669"/>
    <property type="project" value="TreeGrafter"/>
</dbReference>
<dbReference type="InterPro" id="IPR003123">
    <property type="entry name" value="VPS9"/>
</dbReference>
<dbReference type="GO" id="GO:0005085">
    <property type="term" value="F:guanyl-nucleotide exchange factor activity"/>
    <property type="evidence" value="ECO:0007669"/>
    <property type="project" value="TreeGrafter"/>
</dbReference>
<dbReference type="InterPro" id="IPR036770">
    <property type="entry name" value="Ankyrin_rpt-contain_sf"/>
</dbReference>
<dbReference type="Pfam" id="PF02204">
    <property type="entry name" value="VPS9"/>
    <property type="match status" value="1"/>
</dbReference>
<evidence type="ECO:0000313" key="4">
    <source>
        <dbReference type="Proteomes" id="UP000000267"/>
    </source>
</evidence>
<dbReference type="PANTHER" id="PTHR24170">
    <property type="entry name" value="ANKYRIN REPEAT DOMAIN-CONTAINING PROTEIN 27"/>
    <property type="match status" value="1"/>
</dbReference>
<gene>
    <name evidence="3" type="ORF">Kpol_1037p25</name>
</gene>
<dbReference type="PROSITE" id="PS51205">
    <property type="entry name" value="VPS9"/>
    <property type="match status" value="1"/>
</dbReference>
<dbReference type="GO" id="GO:0005769">
    <property type="term" value="C:early endosome"/>
    <property type="evidence" value="ECO:0007669"/>
    <property type="project" value="TreeGrafter"/>
</dbReference>
<comment type="similarity">
    <text evidence="1">Belongs to the UPF0507 family.</text>
</comment>
<evidence type="ECO:0000256" key="1">
    <source>
        <dbReference type="ARBA" id="ARBA00007428"/>
    </source>
</evidence>
<dbReference type="OMA" id="LNCIFNN"/>
<dbReference type="EMBL" id="DS480404">
    <property type="protein sequence ID" value="EDO17429.1"/>
    <property type="molecule type" value="Genomic_DNA"/>
</dbReference>
<dbReference type="OrthoDB" id="7464126at2759"/>
<dbReference type="Proteomes" id="UP000000267">
    <property type="component" value="Unassembled WGS sequence"/>
</dbReference>
<dbReference type="HOGENOM" id="CLU_008912_0_0_1"/>
<dbReference type="InterPro" id="IPR051248">
    <property type="entry name" value="UPF0507/Ank_repeat_27"/>
</dbReference>
<dbReference type="PhylomeDB" id="A7TJW7"/>
<proteinExistence type="inferred from homology"/>
<dbReference type="FunCoup" id="A7TJW7">
    <property type="interactions" value="25"/>
</dbReference>
<dbReference type="InterPro" id="IPR037191">
    <property type="entry name" value="VPS9_dom_sf"/>
</dbReference>
<dbReference type="Gene3D" id="1.25.40.20">
    <property type="entry name" value="Ankyrin repeat-containing domain"/>
    <property type="match status" value="1"/>
</dbReference>
<dbReference type="GO" id="GO:0005886">
    <property type="term" value="C:plasma membrane"/>
    <property type="evidence" value="ECO:0007669"/>
    <property type="project" value="TreeGrafter"/>
</dbReference>
<dbReference type="eggNOG" id="ENOG502R3ZQ">
    <property type="taxonomic scope" value="Eukaryota"/>
</dbReference>
<dbReference type="GO" id="GO:0030133">
    <property type="term" value="C:transport vesicle"/>
    <property type="evidence" value="ECO:0007669"/>
    <property type="project" value="TreeGrafter"/>
</dbReference>
<sequence>MGELSYHMPVLLNPLINAVFNCPDPINSPLRKLFERIKYKNFMLIVPPNEILLHYRDPEKGLTLKELCYEFEFVASHIILDTDNSSNNLQVKGKNSNETLDNRYKSLNNNQLLIKNNNIIPLDFNNSTQKKKYKIIDIKILPNFNEYLSGSEKYTIIYTDYPFSNSWLPKIEIESFYISKKESNNIKAAQITNHKSPLSQDLAQKTKSSFRHIINIHKEWNNIFDSYIIDFKNKQLNLTSLPIYFREIVDKAYQKMKFEEIFLSFHNDLYNLIFEYLESSFYNSIWDHIDRNMIDNQFLHTEMMDFLSIDQLELELYNQNFQKFNLVNVIKVERCVKDATDQFKKIIDSKSHSEKCQILIDALQKLTSYDDVHYEPLMVDADTLMNLFLLVICRSKVPFLRNHLYYLQNFSTDENNVKFGLLGYGISTFEATLCYLKDFQAGEKFNKQVLNCIRNKELISKISSEADHSTFQVKLYKDCFKFRNEMGESILALCIKHKKNETLFEILLNFEDMFPLEDILDDEDIEGTTLLMKALKVENEVGAKLIVDVLQSSCSEDELIKYFNRTDNNQRIAAHYITNQIDVLKRIGLFFNWKIKDDKGYTPLTTICRTYDQECYEQMIETAFFEAQKWYENRNQKLNFKDHNDSKENTLLHILKCDIQVLLKYDNININAHNLKYITPLMTYVKYNRVSNIQEIIRDERLILGKYQKHTFLDCYDFVKNTIIFEDLGVRSVRNSMFNLFSAYSLRVENSNWVLYFTFKDTNQDSYITKSVSLKILFNIIKKYNKLYPLHFIPHKEVLLRLTGIVKNNPNNGIQKLKNRAFLNLISNYFGTLIETDDFDTELFKNPESLTKWIKAGKRKHKKENYYKRMTLDDINMIKSFVQFNINELGKLNRTLAILKKLCTFLALKINDVNESYKLFRNFGALLQQKDISNQMKKIDGLIKPKYFQSIFLILLDQISFLEICTIHMSDNFNDLIKNDIPEWHSVHFILSNLKKQYKRDFSDFDSRNGLNENILSRYTKNKREAAEKRISEEIIENTTLFDKVTAHIWYAHENLAEEFNKFLTFKSRFFKDVILNMIIPSAIATLKDQVLNIENIHNKQFENN</sequence>
<dbReference type="SUPFAM" id="SSF48403">
    <property type="entry name" value="Ankyrin repeat"/>
    <property type="match status" value="1"/>
</dbReference>
<evidence type="ECO:0000259" key="2">
    <source>
        <dbReference type="PROSITE" id="PS51205"/>
    </source>
</evidence>
<dbReference type="AlphaFoldDB" id="A7TJW7"/>
<organism evidence="4">
    <name type="scientific">Vanderwaltozyma polyspora (strain ATCC 22028 / DSM 70294 / BCRC 21397 / CBS 2163 / NBRC 10782 / NRRL Y-8283 / UCD 57-17)</name>
    <name type="common">Kluyveromyces polysporus</name>
    <dbReference type="NCBI Taxonomy" id="436907"/>
    <lineage>
        <taxon>Eukaryota</taxon>
        <taxon>Fungi</taxon>
        <taxon>Dikarya</taxon>
        <taxon>Ascomycota</taxon>
        <taxon>Saccharomycotina</taxon>
        <taxon>Saccharomycetes</taxon>
        <taxon>Saccharomycetales</taxon>
        <taxon>Saccharomycetaceae</taxon>
        <taxon>Vanderwaltozyma</taxon>
    </lineage>
</organism>
<dbReference type="SUPFAM" id="SSF109993">
    <property type="entry name" value="VPS9 domain"/>
    <property type="match status" value="1"/>
</dbReference>
<dbReference type="RefSeq" id="XP_001645287.1">
    <property type="nucleotide sequence ID" value="XM_001645237.1"/>
</dbReference>
<dbReference type="GO" id="GO:0000149">
    <property type="term" value="F:SNARE binding"/>
    <property type="evidence" value="ECO:0007669"/>
    <property type="project" value="TreeGrafter"/>
</dbReference>
<feature type="domain" description="VPS9" evidence="2">
    <location>
        <begin position="289"/>
        <end position="445"/>
    </location>
</feature>
<evidence type="ECO:0000313" key="3">
    <source>
        <dbReference type="EMBL" id="EDO17429.1"/>
    </source>
</evidence>
<dbReference type="InParanoid" id="A7TJW7"/>
<dbReference type="GO" id="GO:0045022">
    <property type="term" value="P:early endosome to late endosome transport"/>
    <property type="evidence" value="ECO:0007669"/>
    <property type="project" value="TreeGrafter"/>
</dbReference>
<name>A7TJW7_VANPO</name>
<keyword evidence="4" id="KW-1185">Reference proteome</keyword>
<dbReference type="STRING" id="436907.A7TJW7"/>
<dbReference type="GO" id="GO:0005770">
    <property type="term" value="C:late endosome"/>
    <property type="evidence" value="ECO:0007669"/>
    <property type="project" value="TreeGrafter"/>
</dbReference>
<protein>
    <recommendedName>
        <fullName evidence="2">VPS9 domain-containing protein</fullName>
    </recommendedName>
</protein>
<dbReference type="GeneID" id="5545646"/>
<accession>A7TJW7</accession>
<dbReference type="KEGG" id="vpo:Kpol_1037p25"/>
<reference evidence="3 4" key="1">
    <citation type="journal article" date="2007" name="Proc. Natl. Acad. Sci. U.S.A.">
        <title>Independent sorting-out of thousands of duplicated gene pairs in two yeast species descended from a whole-genome duplication.</title>
        <authorList>
            <person name="Scannell D.R."/>
            <person name="Frank A.C."/>
            <person name="Conant G.C."/>
            <person name="Byrne K.P."/>
            <person name="Woolfit M."/>
            <person name="Wolfe K.H."/>
        </authorList>
    </citation>
    <scope>NUCLEOTIDE SEQUENCE [LARGE SCALE GENOMIC DNA]</scope>
    <source>
        <strain evidence="4">ATCC 22028 / DSM 70294 / BCRC 21397 / CBS 2163 / NBRC 10782 / NRRL Y-8283 / UCD 57-17</strain>
    </source>
</reference>